<reference evidence="1 2" key="1">
    <citation type="submission" date="2018-01" db="EMBL/GenBank/DDBJ databases">
        <title>Draft genome of the strawberry crown rot pathogen Phytophthora cactorum.</title>
        <authorList>
            <person name="Armitage A.D."/>
            <person name="Lysoe E."/>
            <person name="Nellist C.F."/>
            <person name="Harrison R.J."/>
            <person name="Brurberg M.B."/>
        </authorList>
    </citation>
    <scope>NUCLEOTIDE SEQUENCE [LARGE SCALE GENOMIC DNA]</scope>
    <source>
        <strain evidence="1 2">10300</strain>
    </source>
</reference>
<protein>
    <submittedName>
        <fullName evidence="1">Uncharacterized protein</fullName>
    </submittedName>
</protein>
<dbReference type="AlphaFoldDB" id="A0A329RZC7"/>
<dbReference type="EMBL" id="MJFZ01000398">
    <property type="protein sequence ID" value="RAW29944.1"/>
    <property type="molecule type" value="Genomic_DNA"/>
</dbReference>
<comment type="caution">
    <text evidence="1">The sequence shown here is derived from an EMBL/GenBank/DDBJ whole genome shotgun (WGS) entry which is preliminary data.</text>
</comment>
<evidence type="ECO:0000313" key="1">
    <source>
        <dbReference type="EMBL" id="RAW29944.1"/>
    </source>
</evidence>
<sequence>MVVKMLLSVDADADQVTKVSPVVLARTVVPAGRGV</sequence>
<proteinExistence type="predicted"/>
<accession>A0A329RZC7</accession>
<dbReference type="VEuPathDB" id="FungiDB:PC110_g13696"/>
<organism evidence="1 2">
    <name type="scientific">Phytophthora cactorum</name>
    <dbReference type="NCBI Taxonomy" id="29920"/>
    <lineage>
        <taxon>Eukaryota</taxon>
        <taxon>Sar</taxon>
        <taxon>Stramenopiles</taxon>
        <taxon>Oomycota</taxon>
        <taxon>Peronosporomycetes</taxon>
        <taxon>Peronosporales</taxon>
        <taxon>Peronosporaceae</taxon>
        <taxon>Phytophthora</taxon>
    </lineage>
</organism>
<dbReference type="OrthoDB" id="10521338at2759"/>
<keyword evidence="2" id="KW-1185">Reference proteome</keyword>
<dbReference type="Proteomes" id="UP000251314">
    <property type="component" value="Unassembled WGS sequence"/>
</dbReference>
<gene>
    <name evidence="1" type="ORF">PC110_g13696</name>
</gene>
<name>A0A329RZC7_9STRA</name>
<evidence type="ECO:0000313" key="2">
    <source>
        <dbReference type="Proteomes" id="UP000251314"/>
    </source>
</evidence>